<feature type="compositionally biased region" description="Acidic residues" evidence="9">
    <location>
        <begin position="870"/>
        <end position="889"/>
    </location>
</feature>
<dbReference type="InterPro" id="IPR027267">
    <property type="entry name" value="AH/BAR_dom_sf"/>
</dbReference>
<dbReference type="GO" id="GO:0005096">
    <property type="term" value="F:GTPase activator activity"/>
    <property type="evidence" value="ECO:0007669"/>
    <property type="project" value="UniProtKB-KW"/>
</dbReference>
<feature type="region of interest" description="Disordered" evidence="9">
    <location>
        <begin position="756"/>
        <end position="790"/>
    </location>
</feature>
<keyword evidence="4 8" id="KW-0862">Zinc</keyword>
<dbReference type="GO" id="GO:0010008">
    <property type="term" value="C:endosome membrane"/>
    <property type="evidence" value="ECO:0007669"/>
    <property type="project" value="UniProtKB-SubCell"/>
</dbReference>
<dbReference type="InterPro" id="IPR011993">
    <property type="entry name" value="PH-like_dom_sf"/>
</dbReference>
<feature type="domain" description="Arf-GAP" evidence="11">
    <location>
        <begin position="406"/>
        <end position="528"/>
    </location>
</feature>
<dbReference type="Gene3D" id="1.10.220.150">
    <property type="entry name" value="Arf GTPase activating protein"/>
    <property type="match status" value="1"/>
</dbReference>
<feature type="compositionally biased region" description="Gly residues" evidence="9">
    <location>
        <begin position="622"/>
        <end position="646"/>
    </location>
</feature>
<dbReference type="SUPFAM" id="SSF57863">
    <property type="entry name" value="ArfGap/RecO-like zinc finger"/>
    <property type="match status" value="1"/>
</dbReference>
<protein>
    <recommendedName>
        <fullName evidence="8">Arf-GAP with coiled-coil, ANK repeat and PH domain-containing protein</fullName>
        <shortName evidence="8">Cnt-b</shortName>
    </recommendedName>
    <alternativeName>
        <fullName evidence="8">Centaurin-beta</fullName>
    </alternativeName>
</protein>
<name>A0AAJ7THL4_PETMA</name>
<dbReference type="InterPro" id="IPR001164">
    <property type="entry name" value="ArfGAP_dom"/>
</dbReference>
<dbReference type="SUPFAM" id="SSF50729">
    <property type="entry name" value="PH domain-like"/>
    <property type="match status" value="1"/>
</dbReference>
<evidence type="ECO:0000256" key="3">
    <source>
        <dbReference type="ARBA" id="ARBA00022771"/>
    </source>
</evidence>
<dbReference type="Pfam" id="PF00023">
    <property type="entry name" value="Ank"/>
    <property type="match status" value="2"/>
</dbReference>
<evidence type="ECO:0000256" key="4">
    <source>
        <dbReference type="ARBA" id="ARBA00022833"/>
    </source>
</evidence>
<feature type="region of interest" description="Disordered" evidence="9">
    <location>
        <begin position="383"/>
        <end position="402"/>
    </location>
</feature>
<sequence>MVVTVDFDECLKDSPRFRASLEEVEGDVVELEVKLEKLVKLCGGMIEAGKAYNVANRLFVNGLRDLVTQSRKDDMLVECLDKFASGLQEVVKFYTVLFDQAHRSIKLQLQKFVKEDVKKLKETKKHFEKMSEDMEGALARNAQVSRTRPHEMEEASAALASTRKCFRHLALDYALQINVLQTKKRLEVLDSMLSYMHAQYAFFQQGFDLLNNLDPYMKNLASQLDQLVVESAVEKREMEHKHALIQQKATIQEISDDGRMDVSLDSPTGVVMEGYLYKRASNAFKTWNRRWFSIQNNQLVYQKKMKDGLTVVVEDLRLCSVKPHEDIERRFCFEVVSPNKSCILQADSEKLRQLWIQAVQASIATAYRDACDDTYAMRLERNASPSTGSLDSASDARDRGARGCSDNVLARVQAIRGNERCCDCGQPDPRWASINLGIALCIECSGIHRSLGVHCSKVRSLTLDSWEPELLKLMCELGNHVINDIYEASADDVGGKKPTPSSSRQEKEMWIRAKYVDRKFLRPFPEAARLAQESGALWAPRPVGPALRPGSSRAPSSTGGINANIGGGGGRGGNTGIGGGGGGGGGGTMGSGGSRRSGSASGSQRGLRVSGGSGRRRRRRSSGGGGGGASNGPGPAGVPPGGGGGGGRRETGTSLSSPRLHPAAALEKQFRRDSLFCPDELDSLFSYFDNAAAGGGARKPSQSPVSHHGEEIEGRSHVVCVARAAAAGLSSDSGLGGSSDGSTDILVFDSVPEQASECSDDSSLEEEEADEEEVGGFRQDGGESSSVASTTGIGNKAAAAATATAAASSSSSATMLLMSAAMRSLALRGPPVEATPAWLLRRAALARCLPIMAEALAHGADVNRPSELGERDDDDDEERDEGEEDDEEGNNGGGGRGASADNEGRTPLVYAVYGGSLVACEFLLQNGADVNLRDARDRSPLHHATQLGYTGQVCLFLKRGANQNAVDEGGMDPLSIAVQAANADIVTLLRLARMNEEMRESEGFYSHPGHYPSSSPTEQQYRKCIQEFIALQIDDG</sequence>
<feature type="domain" description="PH" evidence="10">
    <location>
        <begin position="269"/>
        <end position="364"/>
    </location>
</feature>
<feature type="compositionally biased region" description="Low complexity" evidence="9">
    <location>
        <begin position="596"/>
        <end position="610"/>
    </location>
</feature>
<dbReference type="InterPro" id="IPR045258">
    <property type="entry name" value="ACAP1/2/3-like"/>
</dbReference>
<comment type="function">
    <text evidence="8">GTPase-activating protein for the ADP ribosylation factor family.</text>
</comment>
<evidence type="ECO:0000256" key="9">
    <source>
        <dbReference type="SAM" id="MobiDB-lite"/>
    </source>
</evidence>
<evidence type="ECO:0000313" key="12">
    <source>
        <dbReference type="Proteomes" id="UP001318040"/>
    </source>
</evidence>
<dbReference type="FunFam" id="2.30.29.30:FF:000026">
    <property type="entry name" value="Arf-GAP with coiled-coil, ANK repeat and PH domain-containing protein 2"/>
    <property type="match status" value="1"/>
</dbReference>
<feature type="repeat" description="ANK" evidence="6">
    <location>
        <begin position="903"/>
        <end position="935"/>
    </location>
</feature>
<feature type="compositionally biased region" description="Acidic residues" evidence="9">
    <location>
        <begin position="758"/>
        <end position="774"/>
    </location>
</feature>
<comment type="domain">
    <text evidence="8">PH domain binds phospholipids including phosphatidic acid, phosphatidylinositol 3-phosphate, phosphatidylinositol 3,5-bisphosphate (PIP2) and phosphatidylinositol 3,4,5-trisphosphate (PIP3). May mediate protein binding to PIP2 or PIP3 containing membranes.</text>
</comment>
<dbReference type="InterPro" id="IPR001849">
    <property type="entry name" value="PH_domain"/>
</dbReference>
<accession>A0AAJ7THL4</accession>
<evidence type="ECO:0000256" key="7">
    <source>
        <dbReference type="PROSITE-ProRule" id="PRU00288"/>
    </source>
</evidence>
<keyword evidence="8" id="KW-0967">Endosome</keyword>
<feature type="compositionally biased region" description="Gly residues" evidence="9">
    <location>
        <begin position="565"/>
        <end position="595"/>
    </location>
</feature>
<dbReference type="Pfam" id="PF00169">
    <property type="entry name" value="PH"/>
    <property type="match status" value="1"/>
</dbReference>
<dbReference type="CDD" id="cd07603">
    <property type="entry name" value="BAR_ACAPs"/>
    <property type="match status" value="1"/>
</dbReference>
<dbReference type="InterPro" id="IPR037278">
    <property type="entry name" value="ARFGAP/RecO"/>
</dbReference>
<dbReference type="FunFam" id="1.20.1270.60:FF:000025">
    <property type="entry name" value="arf-GAP with coiled-coil, ANK repeat and PH domain-containing protein 2"/>
    <property type="match status" value="1"/>
</dbReference>
<dbReference type="Gene3D" id="1.20.1270.60">
    <property type="entry name" value="Arfaptin homology (AH) domain/BAR domain"/>
    <property type="match status" value="1"/>
</dbReference>
<comment type="subcellular location">
    <subcellularLocation>
        <location evidence="8">Endosome membrane</location>
        <topology evidence="8">Peripheral membrane protein</topology>
    </subcellularLocation>
</comment>
<keyword evidence="3 7" id="KW-0863">Zinc-finger</keyword>
<dbReference type="GO" id="GO:0008270">
    <property type="term" value="F:zinc ion binding"/>
    <property type="evidence" value="ECO:0007669"/>
    <property type="project" value="UniProtKB-KW"/>
</dbReference>
<dbReference type="Gene3D" id="1.25.40.20">
    <property type="entry name" value="Ankyrin repeat-containing domain"/>
    <property type="match status" value="1"/>
</dbReference>
<dbReference type="CDD" id="cd08835">
    <property type="entry name" value="ArfGap_ACAP"/>
    <property type="match status" value="1"/>
</dbReference>
<evidence type="ECO:0000313" key="13">
    <source>
        <dbReference type="RefSeq" id="XP_032818020.1"/>
    </source>
</evidence>
<reference evidence="13" key="1">
    <citation type="submission" date="2025-08" db="UniProtKB">
        <authorList>
            <consortium name="RefSeq"/>
        </authorList>
    </citation>
    <scope>IDENTIFICATION</scope>
    <source>
        <tissue evidence="13">Sperm</tissue>
    </source>
</reference>
<comment type="domain">
    <text evidence="8">The BAR domain mediates homodimerization, it can neither bind membrane nor impart curvature, but instead requires the neighboring PH domain to achieve these functions.</text>
</comment>
<dbReference type="PROSITE" id="PS50115">
    <property type="entry name" value="ARFGAP"/>
    <property type="match status" value="1"/>
</dbReference>
<dbReference type="RefSeq" id="XP_032818020.1">
    <property type="nucleotide sequence ID" value="XM_032962129.1"/>
</dbReference>
<dbReference type="PROSITE" id="PS50297">
    <property type="entry name" value="ANK_REP_REGION"/>
    <property type="match status" value="2"/>
</dbReference>
<evidence type="ECO:0000256" key="2">
    <source>
        <dbReference type="ARBA" id="ARBA00022737"/>
    </source>
</evidence>
<dbReference type="Proteomes" id="UP001318040">
    <property type="component" value="Chromosome 28"/>
</dbReference>
<dbReference type="SMART" id="SM00233">
    <property type="entry name" value="PH"/>
    <property type="match status" value="1"/>
</dbReference>
<dbReference type="InterPro" id="IPR038508">
    <property type="entry name" value="ArfGAP_dom_sf"/>
</dbReference>
<proteinExistence type="predicted"/>
<dbReference type="Pfam" id="PF16746">
    <property type="entry name" value="BAR_3"/>
    <property type="match status" value="1"/>
</dbReference>
<evidence type="ECO:0000256" key="5">
    <source>
        <dbReference type="ARBA" id="ARBA00023043"/>
    </source>
</evidence>
<dbReference type="PRINTS" id="PR00405">
    <property type="entry name" value="REVINTRACTNG"/>
</dbReference>
<feature type="region of interest" description="Disordered" evidence="9">
    <location>
        <begin position="862"/>
        <end position="902"/>
    </location>
</feature>
<gene>
    <name evidence="13" type="primary">LOC116946886</name>
</gene>
<dbReference type="PROSITE" id="PS50088">
    <property type="entry name" value="ANK_REPEAT"/>
    <property type="match status" value="2"/>
</dbReference>
<feature type="region of interest" description="Disordered" evidence="9">
    <location>
        <begin position="539"/>
        <end position="659"/>
    </location>
</feature>
<dbReference type="SMART" id="SM00248">
    <property type="entry name" value="ANK"/>
    <property type="match status" value="3"/>
</dbReference>
<comment type="activity regulation">
    <text evidence="8">GAP activity stimulated by phosphatidylinositol 4,5-bisphosphate (PIP2) and phosphatidic acid.</text>
</comment>
<dbReference type="SUPFAM" id="SSF48403">
    <property type="entry name" value="Ankyrin repeat"/>
    <property type="match status" value="1"/>
</dbReference>
<dbReference type="PANTHER" id="PTHR23180">
    <property type="entry name" value="CENTAURIN/ARF"/>
    <property type="match status" value="1"/>
</dbReference>
<dbReference type="InterPro" id="IPR004148">
    <property type="entry name" value="BAR_dom"/>
</dbReference>
<dbReference type="FunFam" id="1.10.220.150:FF:000007">
    <property type="entry name" value="Arf-GAP with coiled-coil, ANK repeat and PH domain-containing protein 2"/>
    <property type="match status" value="1"/>
</dbReference>
<feature type="compositionally biased region" description="Polar residues" evidence="9">
    <location>
        <begin position="383"/>
        <end position="392"/>
    </location>
</feature>
<dbReference type="SUPFAM" id="SSF103657">
    <property type="entry name" value="BAR/IMD domain-like"/>
    <property type="match status" value="1"/>
</dbReference>
<evidence type="ECO:0000256" key="1">
    <source>
        <dbReference type="ARBA" id="ARBA00022723"/>
    </source>
</evidence>
<evidence type="ECO:0000259" key="10">
    <source>
        <dbReference type="PROSITE" id="PS50003"/>
    </source>
</evidence>
<evidence type="ECO:0000259" key="11">
    <source>
        <dbReference type="PROSITE" id="PS50115"/>
    </source>
</evidence>
<dbReference type="SMART" id="SM00105">
    <property type="entry name" value="ArfGap"/>
    <property type="match status" value="1"/>
</dbReference>
<dbReference type="InterPro" id="IPR036770">
    <property type="entry name" value="Ankyrin_rpt-contain_sf"/>
</dbReference>
<dbReference type="CDD" id="cd13250">
    <property type="entry name" value="PH_ACAP"/>
    <property type="match status" value="1"/>
</dbReference>
<keyword evidence="5 6" id="KW-0040">ANK repeat</keyword>
<dbReference type="Gene3D" id="2.30.29.30">
    <property type="entry name" value="Pleckstrin-homology domain (PH domain)/Phosphotyrosine-binding domain (PTB)"/>
    <property type="match status" value="1"/>
</dbReference>
<dbReference type="PANTHER" id="PTHR23180:SF399">
    <property type="entry name" value="BLOWN FUSE, ISOFORM A-RELATED"/>
    <property type="match status" value="1"/>
</dbReference>
<feature type="repeat" description="ANK" evidence="6">
    <location>
        <begin position="936"/>
        <end position="968"/>
    </location>
</feature>
<dbReference type="AlphaFoldDB" id="A0AAJ7THL4"/>
<evidence type="ECO:0000256" key="6">
    <source>
        <dbReference type="PROSITE-ProRule" id="PRU00023"/>
    </source>
</evidence>
<evidence type="ECO:0000256" key="8">
    <source>
        <dbReference type="RuleBase" id="RU369028"/>
    </source>
</evidence>
<dbReference type="InterPro" id="IPR002110">
    <property type="entry name" value="Ankyrin_rpt"/>
</dbReference>
<dbReference type="Pfam" id="PF01412">
    <property type="entry name" value="ArfGap"/>
    <property type="match status" value="1"/>
</dbReference>
<keyword evidence="8" id="KW-0343">GTPase activation</keyword>
<keyword evidence="12" id="KW-1185">Reference proteome</keyword>
<keyword evidence="1 8" id="KW-0479">Metal-binding</keyword>
<dbReference type="PROSITE" id="PS50003">
    <property type="entry name" value="PH_DOMAIN"/>
    <property type="match status" value="1"/>
</dbReference>
<keyword evidence="2 8" id="KW-0677">Repeat</keyword>
<organism evidence="12 13">
    <name type="scientific">Petromyzon marinus</name>
    <name type="common">Sea lamprey</name>
    <dbReference type="NCBI Taxonomy" id="7757"/>
    <lineage>
        <taxon>Eukaryota</taxon>
        <taxon>Metazoa</taxon>
        <taxon>Chordata</taxon>
        <taxon>Craniata</taxon>
        <taxon>Vertebrata</taxon>
        <taxon>Cyclostomata</taxon>
        <taxon>Hyperoartia</taxon>
        <taxon>Petromyzontiformes</taxon>
        <taxon>Petromyzontidae</taxon>
        <taxon>Petromyzon</taxon>
    </lineage>
</organism>